<dbReference type="InParanoid" id="A0A1X7TZP4"/>
<dbReference type="AlphaFoldDB" id="A0A1X7TZP4"/>
<evidence type="ECO:0000313" key="1">
    <source>
        <dbReference type="EnsemblMetazoa" id="Aqu2.1.20800_001"/>
    </source>
</evidence>
<organism evidence="1">
    <name type="scientific">Amphimedon queenslandica</name>
    <name type="common">Sponge</name>
    <dbReference type="NCBI Taxonomy" id="400682"/>
    <lineage>
        <taxon>Eukaryota</taxon>
        <taxon>Metazoa</taxon>
        <taxon>Porifera</taxon>
        <taxon>Demospongiae</taxon>
        <taxon>Heteroscleromorpha</taxon>
        <taxon>Haplosclerida</taxon>
        <taxon>Niphatidae</taxon>
        <taxon>Amphimedon</taxon>
    </lineage>
</organism>
<protein>
    <submittedName>
        <fullName evidence="1">Uncharacterized protein</fullName>
    </submittedName>
</protein>
<accession>A0A1X7TZP4</accession>
<dbReference type="Gene3D" id="3.10.10.10">
    <property type="entry name" value="HIV Type 1 Reverse Transcriptase, subunit A, domain 1"/>
    <property type="match status" value="1"/>
</dbReference>
<dbReference type="EnsemblMetazoa" id="Aqu2.1.20800_001">
    <property type="protein sequence ID" value="Aqu2.1.20800_001"/>
    <property type="gene ID" value="Aqu2.1.20800"/>
</dbReference>
<name>A0A1X7TZP4_AMPQE</name>
<proteinExistence type="predicted"/>
<sequence length="110" mass="12471">MHTNPAGRLAHFQSNWEKVTKNRCVLNTVKEYKIEFSLIPYQTQKPYPAQLNQTQQELVSQEIKEMISTGAVTLSQTTPVGGFFSTLFLVPKKDCGQKPVINLKNLNSFL</sequence>
<reference evidence="1" key="1">
    <citation type="submission" date="2017-05" db="UniProtKB">
        <authorList>
            <consortium name="EnsemblMetazoa"/>
        </authorList>
    </citation>
    <scope>IDENTIFICATION</scope>
</reference>